<accession>A0A7W5G950</accession>
<organism evidence="1 2">
    <name type="scientific">Paenibacillus endophyticus</name>
    <dbReference type="NCBI Taxonomy" id="1294268"/>
    <lineage>
        <taxon>Bacteria</taxon>
        <taxon>Bacillati</taxon>
        <taxon>Bacillota</taxon>
        <taxon>Bacilli</taxon>
        <taxon>Bacillales</taxon>
        <taxon>Paenibacillaceae</taxon>
        <taxon>Paenibacillus</taxon>
    </lineage>
</organism>
<dbReference type="RefSeq" id="WP_183560217.1">
    <property type="nucleotide sequence ID" value="NZ_CBCSLB010000002.1"/>
</dbReference>
<evidence type="ECO:0000313" key="1">
    <source>
        <dbReference type="EMBL" id="MBB3151345.1"/>
    </source>
</evidence>
<dbReference type="EMBL" id="JACHXW010000003">
    <property type="protein sequence ID" value="MBB3151345.1"/>
    <property type="molecule type" value="Genomic_DNA"/>
</dbReference>
<dbReference type="Proteomes" id="UP000518605">
    <property type="component" value="Unassembled WGS sequence"/>
</dbReference>
<comment type="caution">
    <text evidence="1">The sequence shown here is derived from an EMBL/GenBank/DDBJ whole genome shotgun (WGS) entry which is preliminary data.</text>
</comment>
<proteinExistence type="predicted"/>
<keyword evidence="2" id="KW-1185">Reference proteome</keyword>
<gene>
    <name evidence="1" type="ORF">FHS16_001388</name>
</gene>
<dbReference type="AlphaFoldDB" id="A0A7W5G950"/>
<sequence>MIIYEKEDSYICIAQHDHARISGDLLSAWADELFGSEDRREELNLAAYEHDSSWIELDRIPLWNDAASAPFSFRDFPGNIRFVFYSKAIDRLQETSEYAALLGSILYTTLAERFRNEDTISFVEGEFARQSVILEKLQLNVNLLQEHAKALLLCDELSLFACMEPPGTPREHYEWFANGFPYWFDRTGGTSLIAEWKDERTIALEPYPFSRIVETRLFYKEVGKAEAAKLGISQVYQKAELREQVITIVPK</sequence>
<name>A0A7W5G950_9BACL</name>
<evidence type="ECO:0008006" key="3">
    <source>
        <dbReference type="Google" id="ProtNLM"/>
    </source>
</evidence>
<protein>
    <recommendedName>
        <fullName evidence="3">DUF3891 family protein</fullName>
    </recommendedName>
</protein>
<dbReference type="InterPro" id="IPR024992">
    <property type="entry name" value="DUF3891"/>
</dbReference>
<dbReference type="Pfam" id="PF13030">
    <property type="entry name" value="DUF3891"/>
    <property type="match status" value="1"/>
</dbReference>
<reference evidence="1 2" key="1">
    <citation type="submission" date="2020-08" db="EMBL/GenBank/DDBJ databases">
        <title>Genomic Encyclopedia of Type Strains, Phase III (KMG-III): the genomes of soil and plant-associated and newly described type strains.</title>
        <authorList>
            <person name="Whitman W."/>
        </authorList>
    </citation>
    <scope>NUCLEOTIDE SEQUENCE [LARGE SCALE GENOMIC DNA]</scope>
    <source>
        <strain evidence="1 2">CECT 8234</strain>
    </source>
</reference>
<evidence type="ECO:0000313" key="2">
    <source>
        <dbReference type="Proteomes" id="UP000518605"/>
    </source>
</evidence>